<dbReference type="Pfam" id="PF11951">
    <property type="entry name" value="Fungal_trans_2"/>
    <property type="match status" value="1"/>
</dbReference>
<evidence type="ECO:0000256" key="1">
    <source>
        <dbReference type="ARBA" id="ARBA00022723"/>
    </source>
</evidence>
<evidence type="ECO:0000313" key="7">
    <source>
        <dbReference type="EMBL" id="KAF7930575.1"/>
    </source>
</evidence>
<keyword evidence="8" id="KW-1185">Reference proteome</keyword>
<sequence length="555" mass="62915">MLAPKPLPLSFRITLLGEQEAIYFQIFQRETINNLTDGRKSPLWHGIVRHACLEEPSIFHCAIAIAALDQACKSRSLNTSSGFDFHHRHALQQYGKALKELQKVVARGDSCIRTTLISSLLIFCFQNFHGDVRLAINNVRTTIDLMYDWISSHTNTTAHIGFSPAPHILEHEVVEAFARLDAHLLNWICVSRSSCDIIPLVSPNSFNALPIPTIFTSLKEAKLSLDNIISRLFLDKVSGPTAPSLTSISQYTISEASEPPFAKELRSWTSAFQLIFDICQSLINRDPKDHSEFIPAGILRCQCLALKIVFWSSYYSRLNIDSCSSSFNSPFPKAIQSSSQFANKDDDKEVHKLLIPVYSEIITTFRAIVNHPAFVKSFIFGCGILPQLFVVICKCPDEMIRRKAIQILKDAEGRREGIWDAKTVGLVGTDILRCEDFDEHVRSLQNQDYVSSTGNHLSKENFIGNNASAWDDCKYPRQEIRLQKPTKWVEVHFAYLGMKMKLPVLRREEETNNKQGVEYSWERYNDEVEGMHLLDWVEQYLGPRGDGLISGFVGL</sequence>
<dbReference type="EMBL" id="RCSX01000009">
    <property type="protein sequence ID" value="KAF7930575.1"/>
    <property type="molecule type" value="Genomic_DNA"/>
</dbReference>
<dbReference type="Proteomes" id="UP000783213">
    <property type="component" value="Unassembled WGS sequence"/>
</dbReference>
<dbReference type="InterPro" id="IPR052360">
    <property type="entry name" value="Transcr_Regulatory_Proteins"/>
</dbReference>
<protein>
    <submittedName>
        <fullName evidence="7">Uncharacterized protein</fullName>
    </submittedName>
</protein>
<dbReference type="RefSeq" id="XP_038811246.1">
    <property type="nucleotide sequence ID" value="XM_038952596.1"/>
</dbReference>
<organism evidence="7 8">
    <name type="scientific">Botrytis deweyae</name>
    <dbReference type="NCBI Taxonomy" id="2478750"/>
    <lineage>
        <taxon>Eukaryota</taxon>
        <taxon>Fungi</taxon>
        <taxon>Dikarya</taxon>
        <taxon>Ascomycota</taxon>
        <taxon>Pezizomycotina</taxon>
        <taxon>Leotiomycetes</taxon>
        <taxon>Helotiales</taxon>
        <taxon>Sclerotiniaceae</taxon>
        <taxon>Botrytis</taxon>
    </lineage>
</organism>
<evidence type="ECO:0000256" key="5">
    <source>
        <dbReference type="ARBA" id="ARBA00023163"/>
    </source>
</evidence>
<keyword evidence="2" id="KW-0862">Zinc</keyword>
<keyword evidence="1" id="KW-0479">Metal-binding</keyword>
<keyword evidence="6" id="KW-0539">Nucleus</keyword>
<dbReference type="PANTHER" id="PTHR36206:SF4">
    <property type="entry name" value="HYPOTHETICAL CONSERVED PROTEIN (EUROFUNG)-RELATED"/>
    <property type="match status" value="1"/>
</dbReference>
<evidence type="ECO:0000313" key="8">
    <source>
        <dbReference type="Proteomes" id="UP000783213"/>
    </source>
</evidence>
<gene>
    <name evidence="7" type="ORF">EAE98_004975</name>
</gene>
<dbReference type="PANTHER" id="PTHR36206">
    <property type="entry name" value="ASPERCRYPTIN BIOSYNTHESIS CLUSTER-SPECIFIC TRANSCRIPTION REGULATOR ATNN-RELATED"/>
    <property type="match status" value="1"/>
</dbReference>
<evidence type="ECO:0000256" key="6">
    <source>
        <dbReference type="ARBA" id="ARBA00023242"/>
    </source>
</evidence>
<accession>A0ABQ7IQN6</accession>
<dbReference type="InterPro" id="IPR021858">
    <property type="entry name" value="Fun_TF"/>
</dbReference>
<keyword evidence="5" id="KW-0804">Transcription</keyword>
<reference evidence="7 8" key="1">
    <citation type="journal article" date="2020" name="Genome Biol. Evol.">
        <title>Comparative genomics of Sclerotiniaceae.</title>
        <authorList>
            <person name="Valero Jimenez C.A."/>
            <person name="Steentjes M."/>
            <person name="Scholten O.E."/>
            <person name="Van Kan J.A.L."/>
        </authorList>
    </citation>
    <scope>NUCLEOTIDE SEQUENCE [LARGE SCALE GENOMIC DNA]</scope>
    <source>
        <strain evidence="7 8">B1</strain>
    </source>
</reference>
<name>A0ABQ7IQN6_9HELO</name>
<keyword evidence="4" id="KW-0238">DNA-binding</keyword>
<keyword evidence="3" id="KW-0805">Transcription regulation</keyword>
<evidence type="ECO:0000256" key="3">
    <source>
        <dbReference type="ARBA" id="ARBA00023015"/>
    </source>
</evidence>
<dbReference type="GeneID" id="62231749"/>
<comment type="caution">
    <text evidence="7">The sequence shown here is derived from an EMBL/GenBank/DDBJ whole genome shotgun (WGS) entry which is preliminary data.</text>
</comment>
<evidence type="ECO:0000256" key="4">
    <source>
        <dbReference type="ARBA" id="ARBA00023125"/>
    </source>
</evidence>
<evidence type="ECO:0000256" key="2">
    <source>
        <dbReference type="ARBA" id="ARBA00022833"/>
    </source>
</evidence>
<proteinExistence type="predicted"/>